<organism evidence="1 2">
    <name type="scientific">Georgenia daeguensis</name>
    <dbReference type="NCBI Taxonomy" id="908355"/>
    <lineage>
        <taxon>Bacteria</taxon>
        <taxon>Bacillati</taxon>
        <taxon>Actinomycetota</taxon>
        <taxon>Actinomycetes</taxon>
        <taxon>Micrococcales</taxon>
        <taxon>Bogoriellaceae</taxon>
        <taxon>Georgenia</taxon>
    </lineage>
</organism>
<proteinExistence type="predicted"/>
<dbReference type="Proteomes" id="UP001499841">
    <property type="component" value="Unassembled WGS sequence"/>
</dbReference>
<dbReference type="EMBL" id="BAABBA010000006">
    <property type="protein sequence ID" value="GAA4287289.1"/>
    <property type="molecule type" value="Genomic_DNA"/>
</dbReference>
<name>A0ABP8ETI5_9MICO</name>
<reference evidence="2" key="1">
    <citation type="journal article" date="2019" name="Int. J. Syst. Evol. Microbiol.">
        <title>The Global Catalogue of Microorganisms (GCM) 10K type strain sequencing project: providing services to taxonomists for standard genome sequencing and annotation.</title>
        <authorList>
            <consortium name="The Broad Institute Genomics Platform"/>
            <consortium name="The Broad Institute Genome Sequencing Center for Infectious Disease"/>
            <person name="Wu L."/>
            <person name="Ma J."/>
        </authorList>
    </citation>
    <scope>NUCLEOTIDE SEQUENCE [LARGE SCALE GENOMIC DNA]</scope>
    <source>
        <strain evidence="2">JCM 17459</strain>
    </source>
</reference>
<gene>
    <name evidence="1" type="ORF">GCM10022262_16480</name>
</gene>
<comment type="caution">
    <text evidence="1">The sequence shown here is derived from an EMBL/GenBank/DDBJ whole genome shotgun (WGS) entry which is preliminary data.</text>
</comment>
<accession>A0ABP8ETI5</accession>
<sequence length="67" mass="7119">MAFAQDFLAVQGNYASLCAQRGMNQNTAKGWVRACRAAGWLAPGRPGRAGAAEPGPLLIEMEKRAKS</sequence>
<keyword evidence="2" id="KW-1185">Reference proteome</keyword>
<evidence type="ECO:0000313" key="1">
    <source>
        <dbReference type="EMBL" id="GAA4287289.1"/>
    </source>
</evidence>
<protein>
    <recommendedName>
        <fullName evidence="3">Helix-turn-helix domain-containing protein</fullName>
    </recommendedName>
</protein>
<evidence type="ECO:0008006" key="3">
    <source>
        <dbReference type="Google" id="ProtNLM"/>
    </source>
</evidence>
<evidence type="ECO:0000313" key="2">
    <source>
        <dbReference type="Proteomes" id="UP001499841"/>
    </source>
</evidence>